<dbReference type="Pfam" id="PF04082">
    <property type="entry name" value="Fungal_trans"/>
    <property type="match status" value="1"/>
</dbReference>
<dbReference type="SMART" id="SM00906">
    <property type="entry name" value="Fungal_trans"/>
    <property type="match status" value="1"/>
</dbReference>
<feature type="compositionally biased region" description="Polar residues" evidence="6">
    <location>
        <begin position="15"/>
        <end position="34"/>
    </location>
</feature>
<name>A0ABR4JKF4_9EURO</name>
<keyword evidence="1" id="KW-0862">Zinc</keyword>
<proteinExistence type="predicted"/>
<evidence type="ECO:0000256" key="6">
    <source>
        <dbReference type="SAM" id="MobiDB-lite"/>
    </source>
</evidence>
<evidence type="ECO:0000256" key="2">
    <source>
        <dbReference type="ARBA" id="ARBA00023015"/>
    </source>
</evidence>
<feature type="domain" description="Xylanolytic transcriptional activator regulatory" evidence="7">
    <location>
        <begin position="207"/>
        <end position="276"/>
    </location>
</feature>
<reference evidence="8 9" key="1">
    <citation type="submission" date="2024-07" db="EMBL/GenBank/DDBJ databases">
        <title>Section-level genome sequencing and comparative genomics of Aspergillus sections Usti and Cavernicolus.</title>
        <authorList>
            <consortium name="Lawrence Berkeley National Laboratory"/>
            <person name="Nybo J.L."/>
            <person name="Vesth T.C."/>
            <person name="Theobald S."/>
            <person name="Frisvad J.C."/>
            <person name="Larsen T.O."/>
            <person name="Kjaerboelling I."/>
            <person name="Rothschild-Mancinelli K."/>
            <person name="Lyhne E.K."/>
            <person name="Kogle M.E."/>
            <person name="Barry K."/>
            <person name="Clum A."/>
            <person name="Na H."/>
            <person name="Ledsgaard L."/>
            <person name="Lin J."/>
            <person name="Lipzen A."/>
            <person name="Kuo A."/>
            <person name="Riley R."/>
            <person name="Mondo S."/>
            <person name="Labutti K."/>
            <person name="Haridas S."/>
            <person name="Pangalinan J."/>
            <person name="Salamov A.A."/>
            <person name="Simmons B.A."/>
            <person name="Magnuson J.K."/>
            <person name="Chen J."/>
            <person name="Drula E."/>
            <person name="Henrissat B."/>
            <person name="Wiebenga A."/>
            <person name="Lubbers R.J."/>
            <person name="Gomes A.C."/>
            <person name="Makela M.R."/>
            <person name="Stajich J."/>
            <person name="Grigoriev I.V."/>
            <person name="Mortensen U.H."/>
            <person name="De Vries R.P."/>
            <person name="Baker S.E."/>
            <person name="Andersen M.R."/>
        </authorList>
    </citation>
    <scope>NUCLEOTIDE SEQUENCE [LARGE SCALE GENOMIC DNA]</scope>
    <source>
        <strain evidence="8 9">CBS 123904</strain>
    </source>
</reference>
<dbReference type="PANTHER" id="PTHR47171">
    <property type="entry name" value="FARA-RELATED"/>
    <property type="match status" value="1"/>
</dbReference>
<evidence type="ECO:0000313" key="8">
    <source>
        <dbReference type="EMBL" id="KAL2840311.1"/>
    </source>
</evidence>
<evidence type="ECO:0000256" key="5">
    <source>
        <dbReference type="ARBA" id="ARBA00023242"/>
    </source>
</evidence>
<evidence type="ECO:0000256" key="4">
    <source>
        <dbReference type="ARBA" id="ARBA00023163"/>
    </source>
</evidence>
<sequence>MRASPLQLKEKRTRQQGGSRPASSRGSLLRTSSETRGKRKLFTNSSSPTNTTGKRIRTECPKTFSFASTEDYFALKPCRIQDEPHPYPQSDQHLLAQQGAFTLPPDPVQTELMSTFFEFGHVWAPIIDPGWLNREKTPHLLFQSIFVAASRMASRPNEDGPASEFYRKAKLLFFLASEPDPLVCVVSAILLHWYNPVGAEAGPTDTSTFWLRAAETIAFQAMLHKQPAATDPQAGLRRRIWWTLVTRDCVHSAGIGRPRMINTSDSDVLLPSLDDFTEHDLQARTFPIYVSICRQLGDIVDKCLRRELYFEDQWSQAKSLFRWVKSELHTISGPSQSNSLETRQVLVTYFASLIMLDRAQAGGGVTGTGSSDGQGPQPSTLPSVRALLAASFIVGIYRDFLEKDELCRLGPPFTFFALCAGSVLIRACRFEAMWDAANEDTIILKACLRILARQCGSAAAVALRALQKLSEETVQQPPPLMATGDKPVPHITNETRSYFDGFNKRWCRLWGPIVDRTHEGGVSDINGSLRSILDTYAASRPWGDVPHPGQMDEGADTAMGMRIGMGSGLGGGGGRFDWGGSWLLDS</sequence>
<evidence type="ECO:0000256" key="3">
    <source>
        <dbReference type="ARBA" id="ARBA00023125"/>
    </source>
</evidence>
<evidence type="ECO:0000259" key="7">
    <source>
        <dbReference type="SMART" id="SM00906"/>
    </source>
</evidence>
<protein>
    <recommendedName>
        <fullName evidence="7">Xylanolytic transcriptional activator regulatory domain-containing protein</fullName>
    </recommendedName>
</protein>
<dbReference type="InterPro" id="IPR007219">
    <property type="entry name" value="XnlR_reg_dom"/>
</dbReference>
<keyword evidence="5" id="KW-0539">Nucleus</keyword>
<keyword evidence="4" id="KW-0804">Transcription</keyword>
<keyword evidence="9" id="KW-1185">Reference proteome</keyword>
<dbReference type="EMBL" id="JBFXLU010000122">
    <property type="protein sequence ID" value="KAL2840311.1"/>
    <property type="molecule type" value="Genomic_DNA"/>
</dbReference>
<dbReference type="Proteomes" id="UP001610446">
    <property type="component" value="Unassembled WGS sequence"/>
</dbReference>
<feature type="region of interest" description="Disordered" evidence="6">
    <location>
        <begin position="1"/>
        <end position="57"/>
    </location>
</feature>
<keyword evidence="2" id="KW-0805">Transcription regulation</keyword>
<accession>A0ABR4JKF4</accession>
<organism evidence="8 9">
    <name type="scientific">Aspergillus pseudoustus</name>
    <dbReference type="NCBI Taxonomy" id="1810923"/>
    <lineage>
        <taxon>Eukaryota</taxon>
        <taxon>Fungi</taxon>
        <taxon>Dikarya</taxon>
        <taxon>Ascomycota</taxon>
        <taxon>Pezizomycotina</taxon>
        <taxon>Eurotiomycetes</taxon>
        <taxon>Eurotiomycetidae</taxon>
        <taxon>Eurotiales</taxon>
        <taxon>Aspergillaceae</taxon>
        <taxon>Aspergillus</taxon>
        <taxon>Aspergillus subgen. Nidulantes</taxon>
    </lineage>
</organism>
<dbReference type="PANTHER" id="PTHR47171:SF2">
    <property type="entry name" value="TRANSCRIPTION FACTOR, PUTATIVE-RELATED"/>
    <property type="match status" value="1"/>
</dbReference>
<evidence type="ECO:0000313" key="9">
    <source>
        <dbReference type="Proteomes" id="UP001610446"/>
    </source>
</evidence>
<dbReference type="InterPro" id="IPR052073">
    <property type="entry name" value="Amide_Lactam_Regulators"/>
</dbReference>
<evidence type="ECO:0000256" key="1">
    <source>
        <dbReference type="ARBA" id="ARBA00022833"/>
    </source>
</evidence>
<gene>
    <name evidence="8" type="ORF">BJY01DRAFT_250091</name>
</gene>
<keyword evidence="3" id="KW-0238">DNA-binding</keyword>
<dbReference type="CDD" id="cd12148">
    <property type="entry name" value="fungal_TF_MHR"/>
    <property type="match status" value="1"/>
</dbReference>
<feature type="compositionally biased region" description="Polar residues" evidence="6">
    <location>
        <begin position="42"/>
        <end position="53"/>
    </location>
</feature>
<comment type="caution">
    <text evidence="8">The sequence shown here is derived from an EMBL/GenBank/DDBJ whole genome shotgun (WGS) entry which is preliminary data.</text>
</comment>